<sequence>VYDGRGLVVITGLLRFKVQRSGSRFRGLVQVQRLSRGNRVTEVCGLVEVTGLQMVQVQRLSRGNRVTEVCGLVEVTGLQKLLRF</sequence>
<dbReference type="Proteomes" id="UP000017836">
    <property type="component" value="Unassembled WGS sequence"/>
</dbReference>
<gene>
    <name evidence="1" type="ORF">AMTR_s00745p00008930</name>
</gene>
<evidence type="ECO:0000313" key="2">
    <source>
        <dbReference type="Proteomes" id="UP000017836"/>
    </source>
</evidence>
<dbReference type="Gramene" id="ERM98855">
    <property type="protein sequence ID" value="ERM98855"/>
    <property type="gene ID" value="AMTR_s00745p00008930"/>
</dbReference>
<reference evidence="2" key="1">
    <citation type="journal article" date="2013" name="Science">
        <title>The Amborella genome and the evolution of flowering plants.</title>
        <authorList>
            <consortium name="Amborella Genome Project"/>
        </authorList>
    </citation>
    <scope>NUCLEOTIDE SEQUENCE [LARGE SCALE GENOMIC DNA]</scope>
</reference>
<organism evidence="1 2">
    <name type="scientific">Amborella trichopoda</name>
    <dbReference type="NCBI Taxonomy" id="13333"/>
    <lineage>
        <taxon>Eukaryota</taxon>
        <taxon>Viridiplantae</taxon>
        <taxon>Streptophyta</taxon>
        <taxon>Embryophyta</taxon>
        <taxon>Tracheophyta</taxon>
        <taxon>Spermatophyta</taxon>
        <taxon>Magnoliopsida</taxon>
        <taxon>Amborellales</taxon>
        <taxon>Amborellaceae</taxon>
        <taxon>Amborella</taxon>
    </lineage>
</organism>
<keyword evidence="2" id="KW-1185">Reference proteome</keyword>
<accession>W1NUA4</accession>
<dbReference type="AlphaFoldDB" id="W1NUA4"/>
<dbReference type="HOGENOM" id="CLU_2534081_0_0_1"/>
<dbReference type="EMBL" id="KI395220">
    <property type="protein sequence ID" value="ERM98855.1"/>
    <property type="molecule type" value="Genomic_DNA"/>
</dbReference>
<protein>
    <submittedName>
        <fullName evidence="1">Uncharacterized protein</fullName>
    </submittedName>
</protein>
<name>W1NUA4_AMBTC</name>
<proteinExistence type="predicted"/>
<evidence type="ECO:0000313" key="1">
    <source>
        <dbReference type="EMBL" id="ERM98855.1"/>
    </source>
</evidence>
<feature type="non-terminal residue" evidence="1">
    <location>
        <position position="1"/>
    </location>
</feature>